<dbReference type="EMBL" id="JAMZIH010005146">
    <property type="protein sequence ID" value="KAJ1676003.1"/>
    <property type="molecule type" value="Genomic_DNA"/>
</dbReference>
<protein>
    <submittedName>
        <fullName evidence="1">Uncharacterized protein</fullName>
    </submittedName>
</protein>
<accession>A0ACC1HHD6</accession>
<keyword evidence="2" id="KW-1185">Reference proteome</keyword>
<name>A0ACC1HHD6_9FUNG</name>
<evidence type="ECO:0000313" key="1">
    <source>
        <dbReference type="EMBL" id="KAJ1676003.1"/>
    </source>
</evidence>
<evidence type="ECO:0000313" key="2">
    <source>
        <dbReference type="Proteomes" id="UP001145114"/>
    </source>
</evidence>
<dbReference type="Proteomes" id="UP001145114">
    <property type="component" value="Unassembled WGS sequence"/>
</dbReference>
<proteinExistence type="predicted"/>
<gene>
    <name evidence="1" type="ORF">EV182_000173</name>
</gene>
<reference evidence="1" key="1">
    <citation type="submission" date="2022-06" db="EMBL/GenBank/DDBJ databases">
        <title>Phylogenomic reconstructions and comparative analyses of Kickxellomycotina fungi.</title>
        <authorList>
            <person name="Reynolds N.K."/>
            <person name="Stajich J.E."/>
            <person name="Barry K."/>
            <person name="Grigoriev I.V."/>
            <person name="Crous P."/>
            <person name="Smith M.E."/>
        </authorList>
    </citation>
    <scope>NUCLEOTIDE SEQUENCE</scope>
    <source>
        <strain evidence="1">RSA 2271</strain>
    </source>
</reference>
<comment type="caution">
    <text evidence="1">The sequence shown here is derived from an EMBL/GenBank/DDBJ whole genome shotgun (WGS) entry which is preliminary data.</text>
</comment>
<sequence length="398" mass="43889">MVGTDAPFASVRLGFGDNQAIDVGNDRTEVSPEERESLRGTVLAALQAADPLKRNVLEGHVDIICRIAARLSRGQPQAAANAIRRLTDLLSKSRDYSIELMPKLLACRGELIDLLISSGVSQHMEFHGVASNRLYWDGCLEKVPDSKEEVFASQLLTLIEKRKLTKLLTFIRDEDLQGINELSNWKATTFADLLRTKFKLDGKLYATVMYAIAAADDPEKIGTEEGCLRMKKYVQSIGRYGKMAYLFNPYGLGSETAQRILYAWSRTADVGQADSDNPYSDLASTIRHVVSARCTTADGICNGDEGSSGDREASPSVLLEVFFQHQQHTVEWGSDSVTDSRPTAAGDVLQFIAQPDLLLLDPSSAVNEARKLFTRIAGEDAEFIPPNPIQQMQEIEDL</sequence>
<organism evidence="1 2">
    <name type="scientific">Spiromyces aspiralis</name>
    <dbReference type="NCBI Taxonomy" id="68401"/>
    <lineage>
        <taxon>Eukaryota</taxon>
        <taxon>Fungi</taxon>
        <taxon>Fungi incertae sedis</taxon>
        <taxon>Zoopagomycota</taxon>
        <taxon>Kickxellomycotina</taxon>
        <taxon>Kickxellomycetes</taxon>
        <taxon>Kickxellales</taxon>
        <taxon>Kickxellaceae</taxon>
        <taxon>Spiromyces</taxon>
    </lineage>
</organism>